<evidence type="ECO:0000256" key="5">
    <source>
        <dbReference type="ARBA" id="ARBA00022723"/>
    </source>
</evidence>
<evidence type="ECO:0000313" key="16">
    <source>
        <dbReference type="Proteomes" id="UP000324497"/>
    </source>
</evidence>
<sequence>MAKIKIINVVAGIIINQEGEILTTKRKPNRVWGNYWEFPGGKIKRGETAKAALTRELDEELGIKTKIGPLVMSPINYDYSYGQVKLQFYYVKMLSADIKLTAASQFKWLVPAELVEFDWPPANQPLIEYLVNHSLPLKNF</sequence>
<dbReference type="RefSeq" id="WP_148126388.1">
    <property type="nucleotide sequence ID" value="NZ_CP018180.1"/>
</dbReference>
<dbReference type="EMBL" id="CP018180">
    <property type="protein sequence ID" value="AUJ31692.1"/>
    <property type="molecule type" value="Genomic_DNA"/>
</dbReference>
<dbReference type="Pfam" id="PF14815">
    <property type="entry name" value="NUDIX_4"/>
    <property type="match status" value="1"/>
</dbReference>
<keyword evidence="5 13" id="KW-0479">Metal-binding</keyword>
<evidence type="ECO:0000256" key="4">
    <source>
        <dbReference type="ARBA" id="ARBA00022705"/>
    </source>
</evidence>
<proteinExistence type="inferred from homology"/>
<dbReference type="InterPro" id="IPR020084">
    <property type="entry name" value="NUDIX_hydrolase_CS"/>
</dbReference>
<accession>A0A3S6QU90</accession>
<keyword evidence="4" id="KW-0235">DNA replication</keyword>
<dbReference type="PROSITE" id="PS00893">
    <property type="entry name" value="NUDIX_BOX"/>
    <property type="match status" value="1"/>
</dbReference>
<protein>
    <recommendedName>
        <fullName evidence="11">8-oxo-dGTP diphosphatase</fullName>
        <ecNumber evidence="11">3.6.1.55</ecNumber>
    </recommendedName>
</protein>
<keyword evidence="6" id="KW-0227">DNA damage</keyword>
<organism evidence="15 16">
    <name type="scientific">Liquorilactobacillus nagelii</name>
    <dbReference type="NCBI Taxonomy" id="82688"/>
    <lineage>
        <taxon>Bacteria</taxon>
        <taxon>Bacillati</taxon>
        <taxon>Bacillota</taxon>
        <taxon>Bacilli</taxon>
        <taxon>Lactobacillales</taxon>
        <taxon>Lactobacillaceae</taxon>
        <taxon>Liquorilactobacillus</taxon>
    </lineage>
</organism>
<feature type="domain" description="Nudix hydrolase" evidence="14">
    <location>
        <begin position="5"/>
        <end position="134"/>
    </location>
</feature>
<keyword evidence="8 13" id="KW-0460">Magnesium</keyword>
<dbReference type="KEGG" id="lng:BSQ50_03430"/>
<dbReference type="InterPro" id="IPR029119">
    <property type="entry name" value="MutY_C"/>
</dbReference>
<dbReference type="GO" id="GO:0044715">
    <property type="term" value="F:8-oxo-dGDP phosphatase activity"/>
    <property type="evidence" value="ECO:0007669"/>
    <property type="project" value="TreeGrafter"/>
</dbReference>
<feature type="binding site" evidence="13">
    <location>
        <position position="40"/>
    </location>
    <ligand>
        <name>Mg(2+)</name>
        <dbReference type="ChEBI" id="CHEBI:18420"/>
    </ligand>
</feature>
<dbReference type="AlphaFoldDB" id="A0A3S6QU90"/>
<feature type="binding site" evidence="12">
    <location>
        <position position="26"/>
    </location>
    <ligand>
        <name>8-oxo-dGTP</name>
        <dbReference type="ChEBI" id="CHEBI:77896"/>
    </ligand>
</feature>
<reference evidence="15 16" key="1">
    <citation type="submission" date="2016-11" db="EMBL/GenBank/DDBJ databases">
        <title>Interaction between Lactobacillus species and yeast in water kefir.</title>
        <authorList>
            <person name="Behr J."/>
            <person name="Xu D."/>
            <person name="Vogel R.F."/>
        </authorList>
    </citation>
    <scope>NUCLEOTIDE SEQUENCE [LARGE SCALE GENOMIC DNA]</scope>
    <source>
        <strain evidence="15 16">TMW 1.1827</strain>
    </source>
</reference>
<dbReference type="GO" id="GO:0006260">
    <property type="term" value="P:DNA replication"/>
    <property type="evidence" value="ECO:0007669"/>
    <property type="project" value="UniProtKB-KW"/>
</dbReference>
<evidence type="ECO:0000259" key="14">
    <source>
        <dbReference type="PROSITE" id="PS51462"/>
    </source>
</evidence>
<dbReference type="PROSITE" id="PS51462">
    <property type="entry name" value="NUDIX"/>
    <property type="match status" value="1"/>
</dbReference>
<feature type="binding site" evidence="12">
    <location>
        <begin position="37"/>
        <end position="40"/>
    </location>
    <ligand>
        <name>8-oxo-dGTP</name>
        <dbReference type="ChEBI" id="CHEBI:77896"/>
    </ligand>
</feature>
<dbReference type="GO" id="GO:0046872">
    <property type="term" value="F:metal ion binding"/>
    <property type="evidence" value="ECO:0007669"/>
    <property type="project" value="UniProtKB-KW"/>
</dbReference>
<dbReference type="GO" id="GO:0008413">
    <property type="term" value="F:8-oxo-7,8-dihydroguanosine triphosphate pyrophosphatase activity"/>
    <property type="evidence" value="ECO:0007669"/>
    <property type="project" value="InterPro"/>
</dbReference>
<evidence type="ECO:0000256" key="8">
    <source>
        <dbReference type="ARBA" id="ARBA00022842"/>
    </source>
</evidence>
<evidence type="ECO:0000256" key="10">
    <source>
        <dbReference type="ARBA" id="ARBA00035861"/>
    </source>
</evidence>
<name>A0A3S6QU90_9LACO</name>
<dbReference type="InterPro" id="IPR047127">
    <property type="entry name" value="MutT-like"/>
</dbReference>
<dbReference type="InterPro" id="IPR020476">
    <property type="entry name" value="Nudix_hydrolase"/>
</dbReference>
<dbReference type="PANTHER" id="PTHR47707:SF1">
    <property type="entry name" value="NUDIX HYDROLASE FAMILY PROTEIN"/>
    <property type="match status" value="1"/>
</dbReference>
<dbReference type="Gene3D" id="3.90.79.10">
    <property type="entry name" value="Nucleoside Triphosphate Pyrophosphohydrolase"/>
    <property type="match status" value="1"/>
</dbReference>
<dbReference type="GO" id="GO:0035539">
    <property type="term" value="F:8-oxo-7,8-dihydrodeoxyguanosine triphosphate pyrophosphatase activity"/>
    <property type="evidence" value="ECO:0007669"/>
    <property type="project" value="UniProtKB-EC"/>
</dbReference>
<keyword evidence="3" id="KW-0515">Mutator protein</keyword>
<dbReference type="SUPFAM" id="SSF55811">
    <property type="entry name" value="Nudix"/>
    <property type="match status" value="1"/>
</dbReference>
<dbReference type="InterPro" id="IPR000086">
    <property type="entry name" value="NUDIX_hydrolase_dom"/>
</dbReference>
<dbReference type="InterPro" id="IPR003561">
    <property type="entry name" value="Mutator_MutT"/>
</dbReference>
<evidence type="ECO:0000313" key="15">
    <source>
        <dbReference type="EMBL" id="AUJ31692.1"/>
    </source>
</evidence>
<dbReference type="Proteomes" id="UP000324497">
    <property type="component" value="Chromosome"/>
</dbReference>
<evidence type="ECO:0000256" key="13">
    <source>
        <dbReference type="PIRSR" id="PIRSR603561-2"/>
    </source>
</evidence>
<dbReference type="CDD" id="cd03425">
    <property type="entry name" value="NUDIX_MutT_NudA_like"/>
    <property type="match status" value="1"/>
</dbReference>
<keyword evidence="9" id="KW-0234">DNA repair</keyword>
<keyword evidence="16" id="KW-1185">Reference proteome</keyword>
<comment type="similarity">
    <text evidence="2">Belongs to the Nudix hydrolase family.</text>
</comment>
<evidence type="ECO:0000256" key="6">
    <source>
        <dbReference type="ARBA" id="ARBA00022763"/>
    </source>
</evidence>
<feature type="binding site" evidence="12">
    <location>
        <position position="123"/>
    </location>
    <ligand>
        <name>8-oxo-dGTP</name>
        <dbReference type="ChEBI" id="CHEBI:77896"/>
    </ligand>
</feature>
<dbReference type="GO" id="GO:0044716">
    <property type="term" value="F:8-oxo-GDP phosphatase activity"/>
    <property type="evidence" value="ECO:0007669"/>
    <property type="project" value="TreeGrafter"/>
</dbReference>
<evidence type="ECO:0000256" key="2">
    <source>
        <dbReference type="ARBA" id="ARBA00005582"/>
    </source>
</evidence>
<gene>
    <name evidence="15" type="ORF">BSQ50_03430</name>
</gene>
<dbReference type="NCBIfam" id="TIGR00586">
    <property type="entry name" value="mutt"/>
    <property type="match status" value="1"/>
</dbReference>
<evidence type="ECO:0000256" key="3">
    <source>
        <dbReference type="ARBA" id="ARBA00022457"/>
    </source>
</evidence>
<feature type="binding site" evidence="13">
    <location>
        <position position="60"/>
    </location>
    <ligand>
        <name>Mg(2+)</name>
        <dbReference type="ChEBI" id="CHEBI:18420"/>
    </ligand>
</feature>
<evidence type="ECO:0000256" key="7">
    <source>
        <dbReference type="ARBA" id="ARBA00022801"/>
    </source>
</evidence>
<dbReference type="PRINTS" id="PR00502">
    <property type="entry name" value="NUDIXFAMILY"/>
</dbReference>
<evidence type="ECO:0000256" key="11">
    <source>
        <dbReference type="ARBA" id="ARBA00038905"/>
    </source>
</evidence>
<dbReference type="EC" id="3.6.1.55" evidence="11"/>
<evidence type="ECO:0000256" key="12">
    <source>
        <dbReference type="PIRSR" id="PIRSR603561-1"/>
    </source>
</evidence>
<dbReference type="GO" id="GO:0006281">
    <property type="term" value="P:DNA repair"/>
    <property type="evidence" value="ECO:0007669"/>
    <property type="project" value="UniProtKB-KW"/>
</dbReference>
<keyword evidence="7" id="KW-0378">Hydrolase</keyword>
<dbReference type="PANTHER" id="PTHR47707">
    <property type="entry name" value="8-OXO-DGTP DIPHOSPHATASE"/>
    <property type="match status" value="1"/>
</dbReference>
<dbReference type="InterPro" id="IPR015797">
    <property type="entry name" value="NUDIX_hydrolase-like_dom_sf"/>
</dbReference>
<comment type="catalytic activity">
    <reaction evidence="10">
        <text>8-oxo-dGTP + H2O = 8-oxo-dGMP + diphosphate + H(+)</text>
        <dbReference type="Rhea" id="RHEA:31575"/>
        <dbReference type="ChEBI" id="CHEBI:15377"/>
        <dbReference type="ChEBI" id="CHEBI:15378"/>
        <dbReference type="ChEBI" id="CHEBI:33019"/>
        <dbReference type="ChEBI" id="CHEBI:63224"/>
        <dbReference type="ChEBI" id="CHEBI:77896"/>
        <dbReference type="EC" id="3.6.1.55"/>
    </reaction>
</comment>
<comment type="cofactor">
    <cofactor evidence="1 13">
        <name>Mg(2+)</name>
        <dbReference type="ChEBI" id="CHEBI:18420"/>
    </cofactor>
</comment>
<evidence type="ECO:0000256" key="1">
    <source>
        <dbReference type="ARBA" id="ARBA00001946"/>
    </source>
</evidence>
<evidence type="ECO:0000256" key="9">
    <source>
        <dbReference type="ARBA" id="ARBA00023204"/>
    </source>
</evidence>